<dbReference type="PANTHER" id="PTHR32401:SF16">
    <property type="entry name" value="CONCANAVALIN A-LIKE LECTIN FAMILY PROTEIN"/>
    <property type="match status" value="1"/>
</dbReference>
<keyword evidence="7" id="KW-1185">Reference proteome</keyword>
<dbReference type="SUPFAM" id="SSF49899">
    <property type="entry name" value="Concanavalin A-like lectins/glucanases"/>
    <property type="match status" value="1"/>
</dbReference>
<feature type="domain" description="Legume lectin" evidence="5">
    <location>
        <begin position="29"/>
        <end position="264"/>
    </location>
</feature>
<keyword evidence="3" id="KW-0472">Membrane</keyword>
<dbReference type="CDD" id="cd06899">
    <property type="entry name" value="lectin_legume_LecRK_Arcelin_ConA"/>
    <property type="match status" value="1"/>
</dbReference>
<sequence length="351" mass="37913">MAASSISHHFAAVAFLIFFLRTTSAASNSSFSFTHFGKVSNFGSDIALYGDAEVVNGGYAVQLTSSVSSSAGRAVYKKPMKLYEGKPRKSVSFLTSFSFSISNGGGDGLAFVVVPKGFNLSLFGNSSFGLSLRNGESKFKVVAVKFDALSDGKVHVGIDVGSSVSAKVSNVSAKNLGPSSGNKTQGWIDYEAGSNRLEVRLSKFGGPKPVDPLLWYPIDLSKMWGDKEVFVGLSAMSRNSSQTCSVYSWSFEQRHVPHWMHSQPLDPKAVAKNSKAEALEKKKDCTKRAFGAMVFGVACGALASFVGLYLWTVFGNRRPVVPEGYAEKSKEFEYEKMKVVADNKTIEDGKQ</sequence>
<feature type="signal peptide" evidence="4">
    <location>
        <begin position="1"/>
        <end position="25"/>
    </location>
</feature>
<evidence type="ECO:0000256" key="2">
    <source>
        <dbReference type="ARBA" id="ARBA00022734"/>
    </source>
</evidence>
<evidence type="ECO:0000256" key="4">
    <source>
        <dbReference type="SAM" id="SignalP"/>
    </source>
</evidence>
<accession>A0A498IIQ6</accession>
<dbReference type="EMBL" id="RDQH01000338">
    <property type="protein sequence ID" value="RXH81361.1"/>
    <property type="molecule type" value="Genomic_DNA"/>
</dbReference>
<keyword evidence="2" id="KW-0430">Lectin</keyword>
<feature type="chain" id="PRO_5019751490" description="Legume lectin domain-containing protein" evidence="4">
    <location>
        <begin position="26"/>
        <end position="351"/>
    </location>
</feature>
<evidence type="ECO:0000259" key="5">
    <source>
        <dbReference type="Pfam" id="PF00139"/>
    </source>
</evidence>
<comment type="similarity">
    <text evidence="1">Belongs to the leguminous lectin family.</text>
</comment>
<dbReference type="InterPro" id="IPR050258">
    <property type="entry name" value="Leguminous_Lectin"/>
</dbReference>
<dbReference type="PANTHER" id="PTHR32401">
    <property type="entry name" value="CONCANAVALIN A-LIKE LECTIN FAMILY PROTEIN"/>
    <property type="match status" value="1"/>
</dbReference>
<organism evidence="6 7">
    <name type="scientific">Malus domestica</name>
    <name type="common">Apple</name>
    <name type="synonym">Pyrus malus</name>
    <dbReference type="NCBI Taxonomy" id="3750"/>
    <lineage>
        <taxon>Eukaryota</taxon>
        <taxon>Viridiplantae</taxon>
        <taxon>Streptophyta</taxon>
        <taxon>Embryophyta</taxon>
        <taxon>Tracheophyta</taxon>
        <taxon>Spermatophyta</taxon>
        <taxon>Magnoliopsida</taxon>
        <taxon>eudicotyledons</taxon>
        <taxon>Gunneridae</taxon>
        <taxon>Pentapetalae</taxon>
        <taxon>rosids</taxon>
        <taxon>fabids</taxon>
        <taxon>Rosales</taxon>
        <taxon>Rosaceae</taxon>
        <taxon>Amygdaloideae</taxon>
        <taxon>Maleae</taxon>
        <taxon>Malus</taxon>
    </lineage>
</organism>
<dbReference type="Proteomes" id="UP000290289">
    <property type="component" value="Chromosome 12"/>
</dbReference>
<proteinExistence type="inferred from homology"/>
<dbReference type="Gene3D" id="2.60.120.200">
    <property type="match status" value="1"/>
</dbReference>
<dbReference type="InterPro" id="IPR001220">
    <property type="entry name" value="Legume_lectin_dom"/>
</dbReference>
<keyword evidence="3" id="KW-1133">Transmembrane helix</keyword>
<dbReference type="AlphaFoldDB" id="A0A498IIQ6"/>
<name>A0A498IIQ6_MALDO</name>
<gene>
    <name evidence="6" type="ORF">DVH24_006186</name>
</gene>
<dbReference type="Pfam" id="PF00139">
    <property type="entry name" value="Lectin_legB"/>
    <property type="match status" value="1"/>
</dbReference>
<protein>
    <recommendedName>
        <fullName evidence="5">Legume lectin domain-containing protein</fullName>
    </recommendedName>
</protein>
<dbReference type="STRING" id="3750.A0A498IIQ6"/>
<evidence type="ECO:0000256" key="3">
    <source>
        <dbReference type="SAM" id="Phobius"/>
    </source>
</evidence>
<comment type="caution">
    <text evidence="6">The sequence shown here is derived from an EMBL/GenBank/DDBJ whole genome shotgun (WGS) entry which is preliminary data.</text>
</comment>
<dbReference type="InterPro" id="IPR013320">
    <property type="entry name" value="ConA-like_dom_sf"/>
</dbReference>
<keyword evidence="4" id="KW-0732">Signal</keyword>
<evidence type="ECO:0000256" key="1">
    <source>
        <dbReference type="ARBA" id="ARBA00007606"/>
    </source>
</evidence>
<keyword evidence="3" id="KW-0812">Transmembrane</keyword>
<feature type="transmembrane region" description="Helical" evidence="3">
    <location>
        <begin position="289"/>
        <end position="311"/>
    </location>
</feature>
<dbReference type="GO" id="GO:0030246">
    <property type="term" value="F:carbohydrate binding"/>
    <property type="evidence" value="ECO:0007669"/>
    <property type="project" value="UniProtKB-KW"/>
</dbReference>
<reference evidence="6 7" key="1">
    <citation type="submission" date="2018-10" db="EMBL/GenBank/DDBJ databases">
        <title>A high-quality apple genome assembly.</title>
        <authorList>
            <person name="Hu J."/>
        </authorList>
    </citation>
    <scope>NUCLEOTIDE SEQUENCE [LARGE SCALE GENOMIC DNA]</scope>
    <source>
        <strain evidence="7">cv. HFTH1</strain>
        <tissue evidence="6">Young leaf</tissue>
    </source>
</reference>
<evidence type="ECO:0000313" key="7">
    <source>
        <dbReference type="Proteomes" id="UP000290289"/>
    </source>
</evidence>
<evidence type="ECO:0000313" key="6">
    <source>
        <dbReference type="EMBL" id="RXH81361.1"/>
    </source>
</evidence>